<name>A0AAE4FT30_9CYAN</name>
<dbReference type="Proteomes" id="UP001268256">
    <property type="component" value="Unassembled WGS sequence"/>
</dbReference>
<evidence type="ECO:0000313" key="4">
    <source>
        <dbReference type="EMBL" id="MDS3861710.1"/>
    </source>
</evidence>
<dbReference type="InterPro" id="IPR005537">
    <property type="entry name" value="RAMP_III_fam"/>
</dbReference>
<proteinExistence type="predicted"/>
<accession>A0AAE4FT30</accession>
<evidence type="ECO:0000259" key="3">
    <source>
        <dbReference type="Pfam" id="PF03787"/>
    </source>
</evidence>
<keyword evidence="5" id="KW-1185">Reference proteome</keyword>
<evidence type="ECO:0000313" key="5">
    <source>
        <dbReference type="Proteomes" id="UP001268256"/>
    </source>
</evidence>
<dbReference type="EMBL" id="JAVMIP010000015">
    <property type="protein sequence ID" value="MDS3861710.1"/>
    <property type="molecule type" value="Genomic_DNA"/>
</dbReference>
<dbReference type="AlphaFoldDB" id="A0AAE4FT30"/>
<dbReference type="PANTHER" id="PTHR39965">
    <property type="entry name" value="CRISPR SYSTEM CMR SUBUNIT CMR6"/>
    <property type="match status" value="1"/>
</dbReference>
<dbReference type="PANTHER" id="PTHR39965:SF1">
    <property type="entry name" value="CRISPR SYSTEM CMR SUBUNIT CMR6"/>
    <property type="match status" value="1"/>
</dbReference>
<keyword evidence="1" id="KW-0051">Antiviral defense</keyword>
<protein>
    <submittedName>
        <fullName evidence="4">RAMP superfamily CRISPR-associated protein</fullName>
    </submittedName>
</protein>
<dbReference type="Pfam" id="PF03787">
    <property type="entry name" value="RAMPs"/>
    <property type="match status" value="1"/>
</dbReference>
<dbReference type="RefSeq" id="WP_322878946.1">
    <property type="nucleotide sequence ID" value="NZ_JAVMIP010000015.1"/>
</dbReference>
<organism evidence="4 5">
    <name type="scientific">Pseudocalidococcus azoricus BACA0444</name>
    <dbReference type="NCBI Taxonomy" id="2918990"/>
    <lineage>
        <taxon>Bacteria</taxon>
        <taxon>Bacillati</taxon>
        <taxon>Cyanobacteriota</taxon>
        <taxon>Cyanophyceae</taxon>
        <taxon>Acaryochloridales</taxon>
        <taxon>Thermosynechococcaceae</taxon>
        <taxon>Pseudocalidococcus</taxon>
        <taxon>Pseudocalidococcus azoricus</taxon>
    </lineage>
</organism>
<feature type="compositionally biased region" description="Pro residues" evidence="2">
    <location>
        <begin position="1"/>
        <end position="21"/>
    </location>
</feature>
<sequence>MVNPLARPPKNPLPKPNPPATARPNSAAMQSPVRPGQGNNQGGNRGGGDHRGGGNNQGGNHQNPGNNNQPSPWLEHPSDPIPRPDNSASFVEYLRWMREVCRNQNRDGKDPTDPATKVQILQLAEEKADYQDRLEKLNERTRLIAGQNHYFEVTSSWRIRVGGHRGPESILLPAFDALGMPYIPSSTLRGVARTQAIREFMDQDGLTWKEAEKLIAPYFGSLDASNNADKAGKVIFLDAYPIPNHGKCGLEVDMANNIWSWSNGNNLPEYSPNPNPFFSLKKSKFLIGIKPTGACDTQTFNQVKQWLINGLTSGIGSQVNTGYGVLTTNNQVPQGFLQVDFTLEGQLIHGCQKFTQLTFKNDKWQTRGNPDPEVRSVAFKSMLRYWFRAFALGVLPVDIVKNLEAEIFGSINPQKRGYLVVRIDNDKLVKKEAKQKNDDPGEQSGTLILDYSTEINDNQKQPLTNLAKNLTWLMFHLGGIGQGARRPCYSRNNRQYAPWWRGSTLIPESEHEFWDLPETPQAMQTLFRQRLQQFYQALNNFTTHPVNSGNLRQNGVVRNNQWSQAVDTNCQIFVCTGKAEFGKPCALAQLHHENLKKTITNKQNKQEKIYDPDLCGTTSRKNVKPSPIWISNIELDSGKDYQIVTVFGATQAPRSTYLDNLKKNTQACLQIFPFNKKIALNPMSKKIHHIFISLVGSHDPIPDSKPDQTKETQNDKGSIISLIEHLIILNNKPEQVHLLHTTDEKFTKNARDTAYWLIEELKEYEASQITLHPVSKEFSDDPIRQALAIQEARTLIDQLELSPKNNYQLEFNASSGTPAMKTVWGVLQATGYLKTSSRIWQVRNPNEMKTGQSHIFENNVNPLRAEIELQLIKSQLKTFNYAAALATYLQSGLAYNPIIDALLKYGNARLFLDFKSADRILYESKVKCEYRWKKDIKILQKNITNQSIEDKKMLLREGYYNAIVKLENKHYSDFLVALFRLQEHLLNLLIFDMTGLKLTGKTNNTLTEWSTIKMIDNGKLREFLDIYKLPSGDYLNCNVGISRYVKLGIVDYLLGKSADIPSSVIKSLRLLDDYCEKRNSYVHEFSGISKIDDEQKVRECLKIVVEFAAGSVQDFPFHQLNRDIEEQLQRLV</sequence>
<feature type="compositionally biased region" description="Low complexity" evidence="2">
    <location>
        <begin position="58"/>
        <end position="69"/>
    </location>
</feature>
<comment type="caution">
    <text evidence="4">The sequence shown here is derived from an EMBL/GenBank/DDBJ whole genome shotgun (WGS) entry which is preliminary data.</text>
</comment>
<dbReference type="InterPro" id="IPR010172">
    <property type="entry name" value="CRISPR-assoc_prot_TM1791"/>
</dbReference>
<dbReference type="GO" id="GO:0051607">
    <property type="term" value="P:defense response to virus"/>
    <property type="evidence" value="ECO:0007669"/>
    <property type="project" value="UniProtKB-KW"/>
</dbReference>
<evidence type="ECO:0000256" key="1">
    <source>
        <dbReference type="ARBA" id="ARBA00023118"/>
    </source>
</evidence>
<reference evidence="5" key="1">
    <citation type="submission" date="2023-07" db="EMBL/GenBank/DDBJ databases">
        <authorList>
            <person name="Luz R."/>
            <person name="Cordeiro R."/>
            <person name="Fonseca A."/>
            <person name="Goncalves V."/>
        </authorList>
    </citation>
    <scope>NUCLEOTIDE SEQUENCE [LARGE SCALE GENOMIC DNA]</scope>
    <source>
        <strain evidence="5">BACA0444</strain>
    </source>
</reference>
<feature type="region of interest" description="Disordered" evidence="2">
    <location>
        <begin position="1"/>
        <end position="87"/>
    </location>
</feature>
<evidence type="ECO:0000256" key="2">
    <source>
        <dbReference type="SAM" id="MobiDB-lite"/>
    </source>
</evidence>
<gene>
    <name evidence="4" type="ORF">RIF25_12945</name>
</gene>
<feature type="domain" description="CRISPR type III-associated protein" evidence="3">
    <location>
        <begin position="151"/>
        <end position="326"/>
    </location>
</feature>